<dbReference type="OrthoDB" id="2972126at2759"/>
<dbReference type="STRING" id="870435.A0A0C3JEG1"/>
<dbReference type="AlphaFoldDB" id="A0A0C3JEG1"/>
<gene>
    <name evidence="1" type="ORF">M404DRAFT_23972</name>
</gene>
<accession>A0A0C3JEG1</accession>
<dbReference type="InParanoid" id="A0A0C3JEG1"/>
<dbReference type="EMBL" id="KN831960">
    <property type="protein sequence ID" value="KIO07468.1"/>
    <property type="molecule type" value="Genomic_DNA"/>
</dbReference>
<keyword evidence="2" id="KW-1185">Reference proteome</keyword>
<dbReference type="Proteomes" id="UP000054217">
    <property type="component" value="Unassembled WGS sequence"/>
</dbReference>
<proteinExistence type="predicted"/>
<name>A0A0C3JEG1_PISTI</name>
<evidence type="ECO:0000313" key="2">
    <source>
        <dbReference type="Proteomes" id="UP000054217"/>
    </source>
</evidence>
<dbReference type="HOGENOM" id="CLU_519827_0_0_1"/>
<organism evidence="1 2">
    <name type="scientific">Pisolithus tinctorius Marx 270</name>
    <dbReference type="NCBI Taxonomy" id="870435"/>
    <lineage>
        <taxon>Eukaryota</taxon>
        <taxon>Fungi</taxon>
        <taxon>Dikarya</taxon>
        <taxon>Basidiomycota</taxon>
        <taxon>Agaricomycotina</taxon>
        <taxon>Agaricomycetes</taxon>
        <taxon>Agaricomycetidae</taxon>
        <taxon>Boletales</taxon>
        <taxon>Sclerodermatineae</taxon>
        <taxon>Pisolithaceae</taxon>
        <taxon>Pisolithus</taxon>
    </lineage>
</organism>
<dbReference type="Gene3D" id="1.25.40.10">
    <property type="entry name" value="Tetratricopeptide repeat domain"/>
    <property type="match status" value="2"/>
</dbReference>
<dbReference type="InterPro" id="IPR011990">
    <property type="entry name" value="TPR-like_helical_dom_sf"/>
</dbReference>
<reference evidence="1 2" key="1">
    <citation type="submission" date="2014-04" db="EMBL/GenBank/DDBJ databases">
        <authorList>
            <consortium name="DOE Joint Genome Institute"/>
            <person name="Kuo A."/>
            <person name="Kohler A."/>
            <person name="Costa M.D."/>
            <person name="Nagy L.G."/>
            <person name="Floudas D."/>
            <person name="Copeland A."/>
            <person name="Barry K.W."/>
            <person name="Cichocki N."/>
            <person name="Veneault-Fourrey C."/>
            <person name="LaButti K."/>
            <person name="Lindquist E.A."/>
            <person name="Lipzen A."/>
            <person name="Lundell T."/>
            <person name="Morin E."/>
            <person name="Murat C."/>
            <person name="Sun H."/>
            <person name="Tunlid A."/>
            <person name="Henrissat B."/>
            <person name="Grigoriev I.V."/>
            <person name="Hibbett D.S."/>
            <person name="Martin F."/>
            <person name="Nordberg H.P."/>
            <person name="Cantor M.N."/>
            <person name="Hua S.X."/>
        </authorList>
    </citation>
    <scope>NUCLEOTIDE SEQUENCE [LARGE SCALE GENOMIC DNA]</scope>
    <source>
        <strain evidence="1 2">Marx 270</strain>
    </source>
</reference>
<evidence type="ECO:0000313" key="1">
    <source>
        <dbReference type="EMBL" id="KIO07468.1"/>
    </source>
</evidence>
<protein>
    <submittedName>
        <fullName evidence="1">Uncharacterized protein</fullName>
    </submittedName>
</protein>
<dbReference type="SUPFAM" id="SSF48452">
    <property type="entry name" value="TPR-like"/>
    <property type="match status" value="1"/>
</dbReference>
<sequence length="524" mass="59404">MCDLEEGIRLRREALDLCPSADPHRSCLLSSLALCLRDRYDAQEVVADLEEAITLRHVVLELRPPGHPCRHEALGTLADYLRRRFQEQATMHDLEEASQLSREALEQCPSGHPDRPWTLKKLAACLTERFNRQKPTADFEEVMMLRHILLDLHPMGHLDRRKYLYDLAVPLWASFLRHFALFSSVEAQSLCQTFSRAHSTDHFVLTSSLHNLSLCLRHSVLQQAATVDLADAIRLATTVLQLRLPNRGTTLIRPTTPFVHQRAQALALVERLDEFAILGRVVDYLHILAKFLRGRFCSHRAITDLNEAIMVLQQVIRLRPARHPARASSLHALALCLVDRFRENATRADLDKAIEFQQAATDLLTPGDPGYDLLLERLITYLHMKIRSPMGMITSGTSGIERAGIEQLIWHVAFDALKNAPTRLLHTRTGKLCNRDVQVSHFVISQQYHRLLSSVTACDPYIDFECIRAAILLYFKFVTLSHHRGGGEPSLRDVKGSSIYDVAVVPKAGLRKLQDFCLVACRRG</sequence>
<reference evidence="2" key="2">
    <citation type="submission" date="2015-01" db="EMBL/GenBank/DDBJ databases">
        <title>Evolutionary Origins and Diversification of the Mycorrhizal Mutualists.</title>
        <authorList>
            <consortium name="DOE Joint Genome Institute"/>
            <consortium name="Mycorrhizal Genomics Consortium"/>
            <person name="Kohler A."/>
            <person name="Kuo A."/>
            <person name="Nagy L.G."/>
            <person name="Floudas D."/>
            <person name="Copeland A."/>
            <person name="Barry K.W."/>
            <person name="Cichocki N."/>
            <person name="Veneault-Fourrey C."/>
            <person name="LaButti K."/>
            <person name="Lindquist E.A."/>
            <person name="Lipzen A."/>
            <person name="Lundell T."/>
            <person name="Morin E."/>
            <person name="Murat C."/>
            <person name="Riley R."/>
            <person name="Ohm R."/>
            <person name="Sun H."/>
            <person name="Tunlid A."/>
            <person name="Henrissat B."/>
            <person name="Grigoriev I.V."/>
            <person name="Hibbett D.S."/>
            <person name="Martin F."/>
        </authorList>
    </citation>
    <scope>NUCLEOTIDE SEQUENCE [LARGE SCALE GENOMIC DNA]</scope>
    <source>
        <strain evidence="2">Marx 270</strain>
    </source>
</reference>